<evidence type="ECO:0000313" key="3">
    <source>
        <dbReference type="EMBL" id="EHR38707.1"/>
    </source>
</evidence>
<evidence type="ECO:0008006" key="5">
    <source>
        <dbReference type="Google" id="ProtNLM"/>
    </source>
</evidence>
<keyword evidence="2" id="KW-0231">Viral genome packaging</keyword>
<accession>A0ABN0EKN7</accession>
<proteinExistence type="predicted"/>
<dbReference type="Proteomes" id="UP000005963">
    <property type="component" value="Unassembled WGS sequence"/>
</dbReference>
<dbReference type="GeneID" id="62778780"/>
<dbReference type="Gene3D" id="6.10.140.2160">
    <property type="match status" value="1"/>
</dbReference>
<keyword evidence="1" id="KW-1188">Viral release from host cell</keyword>
<dbReference type="RefSeq" id="WP_008537728.1">
    <property type="nucleotide sequence ID" value="NZ_JH601090.1"/>
</dbReference>
<comment type="caution">
    <text evidence="3">The sequence shown here is derived from an EMBL/GenBank/DDBJ whole genome shotgun (WGS) entry which is preliminary data.</text>
</comment>
<sequence>MENENLTQLAKDLKLTEKQRTFCELFVQLANKREAYEQAGYKCTKETAFKEATRMLKNPKIKKYVDAITEAKHDALIADKDEVLRFYTRVMRGKEKDAFGLDPSLQDRLKAADQLAKRYQLFSNKVEVDGGQQMIVQFVDDLVDDLDE</sequence>
<dbReference type="Pfam" id="PF03592">
    <property type="entry name" value="Terminase_2"/>
    <property type="match status" value="1"/>
</dbReference>
<gene>
    <name evidence="3" type="ORF">HMPREF9454_00512</name>
</gene>
<dbReference type="InterPro" id="IPR052404">
    <property type="entry name" value="SPP1-like_terminase"/>
</dbReference>
<evidence type="ECO:0000256" key="1">
    <source>
        <dbReference type="ARBA" id="ARBA00022612"/>
    </source>
</evidence>
<protein>
    <recommendedName>
        <fullName evidence="5">Terminase small subunit</fullName>
    </recommendedName>
</protein>
<dbReference type="InterPro" id="IPR005335">
    <property type="entry name" value="Terminase_ssu"/>
</dbReference>
<evidence type="ECO:0000313" key="4">
    <source>
        <dbReference type="Proteomes" id="UP000005963"/>
    </source>
</evidence>
<dbReference type="Gene3D" id="1.10.10.1400">
    <property type="entry name" value="Terminase, small subunit, N-terminal DNA-binding domain, HTH motif"/>
    <property type="match status" value="1"/>
</dbReference>
<name>A0ABN0EKN7_9FIRM</name>
<keyword evidence="4" id="KW-1185">Reference proteome</keyword>
<reference evidence="3 4" key="1">
    <citation type="submission" date="2012-01" db="EMBL/GenBank/DDBJ databases">
        <title>The Genome Sequence of Megamonas funiformis YIT 11815.</title>
        <authorList>
            <consortium name="The Broad Institute Genome Sequencing Platform"/>
            <person name="Earl A."/>
            <person name="Ward D."/>
            <person name="Feldgarden M."/>
            <person name="Gevers D."/>
            <person name="Morotomi M."/>
            <person name="Young S.K."/>
            <person name="Zeng Q."/>
            <person name="Gargeya S."/>
            <person name="Fitzgerald M."/>
            <person name="Haas B."/>
            <person name="Abouelleil A."/>
            <person name="Alvarado L."/>
            <person name="Arachchi H.M."/>
            <person name="Berlin A."/>
            <person name="Chapman S.B."/>
            <person name="Gearin G."/>
            <person name="Goldberg J."/>
            <person name="Griggs A."/>
            <person name="Gujja S."/>
            <person name="Hansen M."/>
            <person name="Heiman D."/>
            <person name="Howarth C."/>
            <person name="Larimer J."/>
            <person name="Lui A."/>
            <person name="MacDonald P.J.P."/>
            <person name="McCowen C."/>
            <person name="Montmayeur A."/>
            <person name="Murphy C."/>
            <person name="Neiman D."/>
            <person name="Pearson M."/>
            <person name="Priest M."/>
            <person name="Roberts A."/>
            <person name="Saif S."/>
            <person name="Shea T."/>
            <person name="Sisk P."/>
            <person name="Stolte C."/>
            <person name="Sykes S."/>
            <person name="Wortman J."/>
            <person name="Nusbaum C."/>
            <person name="Birren B."/>
        </authorList>
    </citation>
    <scope>NUCLEOTIDE SEQUENCE [LARGE SCALE GENOMIC DNA]</scope>
    <source>
        <strain evidence="3 4">YIT 11815</strain>
    </source>
</reference>
<dbReference type="PANTHER" id="PTHR41328">
    <property type="entry name" value="TERMINASE SMALL SUBUNIT-RELATED"/>
    <property type="match status" value="1"/>
</dbReference>
<dbReference type="InterPro" id="IPR038713">
    <property type="entry name" value="Terminase_Gp1_N_sf"/>
</dbReference>
<organism evidence="3 4">
    <name type="scientific">Megamonas funiformis YIT 11815</name>
    <dbReference type="NCBI Taxonomy" id="742816"/>
    <lineage>
        <taxon>Bacteria</taxon>
        <taxon>Bacillati</taxon>
        <taxon>Bacillota</taxon>
        <taxon>Negativicutes</taxon>
        <taxon>Selenomonadales</taxon>
        <taxon>Selenomonadaceae</taxon>
        <taxon>Megamonas</taxon>
    </lineage>
</organism>
<dbReference type="EMBL" id="ADMB01000024">
    <property type="protein sequence ID" value="EHR38707.1"/>
    <property type="molecule type" value="Genomic_DNA"/>
</dbReference>
<evidence type="ECO:0000256" key="2">
    <source>
        <dbReference type="ARBA" id="ARBA00023219"/>
    </source>
</evidence>
<dbReference type="PANTHER" id="PTHR41328:SF2">
    <property type="entry name" value="TERMINASE SMALL SUBUNIT"/>
    <property type="match status" value="1"/>
</dbReference>